<dbReference type="Pfam" id="PF02171">
    <property type="entry name" value="Piwi"/>
    <property type="match status" value="1"/>
</dbReference>
<dbReference type="CDD" id="cd04658">
    <property type="entry name" value="Piwi_piwi-like_Euk"/>
    <property type="match status" value="1"/>
</dbReference>
<evidence type="ECO:0000259" key="9">
    <source>
        <dbReference type="PROSITE" id="PS50822"/>
    </source>
</evidence>
<feature type="domain" description="Piwi" evidence="9">
    <location>
        <begin position="505"/>
        <end position="799"/>
    </location>
</feature>
<evidence type="ECO:0000256" key="7">
    <source>
        <dbReference type="ARBA" id="ARBA00038291"/>
    </source>
</evidence>
<dbReference type="GO" id="GO:0005737">
    <property type="term" value="C:cytoplasm"/>
    <property type="evidence" value="ECO:0007669"/>
    <property type="project" value="UniProtKB-SubCell"/>
</dbReference>
<dbReference type="GO" id="GO:0030154">
    <property type="term" value="P:cell differentiation"/>
    <property type="evidence" value="ECO:0007669"/>
    <property type="project" value="UniProtKB-KW"/>
</dbReference>
<evidence type="ECO:0000256" key="5">
    <source>
        <dbReference type="ARBA" id="ARBA00022884"/>
    </source>
</evidence>
<comment type="subcellular location">
    <subcellularLocation>
        <location evidence="1">Cytoplasm</location>
    </subcellularLocation>
</comment>
<dbReference type="FunFam" id="3.30.420.10:FF:000014">
    <property type="entry name" value="Piwi-like RNA-mediated gene silencing 1"/>
    <property type="match status" value="1"/>
</dbReference>
<dbReference type="Gene3D" id="3.30.420.10">
    <property type="entry name" value="Ribonuclease H-like superfamily/Ribonuclease H"/>
    <property type="match status" value="1"/>
</dbReference>
<dbReference type="EMBL" id="KJ658709">
    <property type="protein sequence ID" value="AID23631.1"/>
    <property type="molecule type" value="mRNA"/>
</dbReference>
<dbReference type="GO" id="GO:0003723">
    <property type="term" value="F:RNA binding"/>
    <property type="evidence" value="ECO:0007669"/>
    <property type="project" value="UniProtKB-KW"/>
</dbReference>
<keyword evidence="4" id="KW-0221">Differentiation</keyword>
<dbReference type="InterPro" id="IPR036085">
    <property type="entry name" value="PAZ_dom_sf"/>
</dbReference>
<evidence type="ECO:0000259" key="8">
    <source>
        <dbReference type="PROSITE" id="PS50821"/>
    </source>
</evidence>
<evidence type="ECO:0000256" key="6">
    <source>
        <dbReference type="ARBA" id="ARBA00023158"/>
    </source>
</evidence>
<dbReference type="FunFam" id="2.170.260.10:FF:000003">
    <property type="entry name" value="Piwi-like RNA-mediated gene silencing 2"/>
    <property type="match status" value="1"/>
</dbReference>
<keyword evidence="6" id="KW-0943">RNA-mediated gene silencing</keyword>
<evidence type="ECO:0000256" key="2">
    <source>
        <dbReference type="ARBA" id="ARBA00022473"/>
    </source>
</evidence>
<sequence length="813" mass="93425">MSQVKISQGRGRTDARPSRVADMFVNTIPENARSDPKYSFTGTFGEPINVVSNSAMMQSNLQIPVYQYMVEFNPPLDIKKVRRGIVYDKFKDELGSHFIFDGTTLFSPNRIDDKTVMVDHTYQDSTTKHSVFIKMTGKVFLNSLEFNRVLNLLINKSLRKLDYVEIGRSHYDMKQPIKLQNHPLQFLKGYSTSAIDCDAGVCLTTDVSFRLVHTSNILNKIFDLKNNLSRRRLNPNDLRTEYRKEVADMLVGAIISTSYNDKHYKISSISFDESPKSTFEARGKEISYIQYYKQHYNVDIKDHDQILLVHEPNARERRSGLRSSIKLVPELCLLTGMTDAIRRDMGLMRDLDQYTKEGPGPRVRGIQDLFRKLKSNPEIVKEWNYWGLQVPNDLLNIKARRLPAVTVSFNPDAKSAPFQYNRDKCDWGAMFRGQPLKETVALNDFLYIYSSRDAQNANEFYKHLVNVGRPLGIQFGNCQKLELQQAYAKNILQEINNNITPRTNMVFVILPDQNSARYVAIKNRLCVENRPIPSQCVTSRVISRPKGIQSVATKVMLQVNVKLGGDIWYIDFPKRTQKMMVCGIDSYHDTSSPKRSVCGFVASLNYTFSRYHSRVCFQTHGQEIADGLYTCFDRALEEYAKVNREYPESVVVFRDGVGDGMLNLVKTVEVAALNRVIEEKARKIELAVVVVNKRINQRFFISENNRLENPKPGTVVDNTVTRQMLRLGFFLVPQCTRQGTVTPTYYNIVHNTTFLDPDKFQSLAFKLCHLYYNWPGTIRVPAPCQYAHKIAFLVGQYLHAIPRDELANNLYYL</sequence>
<dbReference type="AlphaFoldDB" id="A0A068CM69"/>
<comment type="similarity">
    <text evidence="7">Belongs to the argonaute family. Piwi subfamily.</text>
</comment>
<evidence type="ECO:0000256" key="4">
    <source>
        <dbReference type="ARBA" id="ARBA00022782"/>
    </source>
</evidence>
<dbReference type="SUPFAM" id="SSF53098">
    <property type="entry name" value="Ribonuclease H-like"/>
    <property type="match status" value="1"/>
</dbReference>
<dbReference type="Pfam" id="PF23278">
    <property type="entry name" value="Piwi_N"/>
    <property type="match status" value="1"/>
</dbReference>
<dbReference type="InterPro" id="IPR012337">
    <property type="entry name" value="RNaseH-like_sf"/>
</dbReference>
<evidence type="ECO:0000256" key="3">
    <source>
        <dbReference type="ARBA" id="ARBA00022490"/>
    </source>
</evidence>
<dbReference type="SMART" id="SM00950">
    <property type="entry name" value="Piwi"/>
    <property type="match status" value="1"/>
</dbReference>
<feature type="domain" description="PAZ" evidence="8">
    <location>
        <begin position="220"/>
        <end position="336"/>
    </location>
</feature>
<organism evidence="10">
    <name type="scientific">Hofstenia miamia</name>
    <name type="common">Three-banded panther worm</name>
    <dbReference type="NCBI Taxonomy" id="442651"/>
    <lineage>
        <taxon>Eukaryota</taxon>
        <taxon>Metazoa</taxon>
        <taxon>Xenacoelomorpha</taxon>
        <taxon>Acoelomorpha</taxon>
        <taxon>Acoela</taxon>
        <taxon>Hofsteniidae</taxon>
        <taxon>Hofstenia</taxon>
    </lineage>
</organism>
<name>A0A068CM69_HOFMI</name>
<keyword evidence="5" id="KW-0694">RNA-binding</keyword>
<evidence type="ECO:0000256" key="1">
    <source>
        <dbReference type="ARBA" id="ARBA00004496"/>
    </source>
</evidence>
<keyword evidence="2" id="KW-0217">Developmental protein</keyword>
<dbReference type="SUPFAM" id="SSF101690">
    <property type="entry name" value="PAZ domain"/>
    <property type="match status" value="1"/>
</dbReference>
<dbReference type="GO" id="GO:0031047">
    <property type="term" value="P:regulatory ncRNA-mediated gene silencing"/>
    <property type="evidence" value="ECO:0007669"/>
    <property type="project" value="UniProtKB-KW"/>
</dbReference>
<dbReference type="PROSITE" id="PS50822">
    <property type="entry name" value="PIWI"/>
    <property type="match status" value="1"/>
</dbReference>
<dbReference type="Gene3D" id="3.40.50.2300">
    <property type="match status" value="1"/>
</dbReference>
<evidence type="ECO:0000313" key="10">
    <source>
        <dbReference type="EMBL" id="AID23631.1"/>
    </source>
</evidence>
<dbReference type="PROSITE" id="PS50821">
    <property type="entry name" value="PAZ"/>
    <property type="match status" value="1"/>
</dbReference>
<protein>
    <submittedName>
        <fullName evidence="10">Piwi-1</fullName>
    </submittedName>
</protein>
<dbReference type="InterPro" id="IPR003100">
    <property type="entry name" value="PAZ_dom"/>
</dbReference>
<dbReference type="InterPro" id="IPR003165">
    <property type="entry name" value="Piwi"/>
</dbReference>
<dbReference type="SMART" id="SM00949">
    <property type="entry name" value="PAZ"/>
    <property type="match status" value="1"/>
</dbReference>
<dbReference type="Pfam" id="PF02170">
    <property type="entry name" value="PAZ"/>
    <property type="match status" value="1"/>
</dbReference>
<dbReference type="PANTHER" id="PTHR22891">
    <property type="entry name" value="EUKARYOTIC TRANSLATION INITIATION FACTOR 2C"/>
    <property type="match status" value="1"/>
</dbReference>
<dbReference type="CDD" id="cd02845">
    <property type="entry name" value="PAZ_piwi_like"/>
    <property type="match status" value="1"/>
</dbReference>
<keyword evidence="3" id="KW-0963">Cytoplasm</keyword>
<reference evidence="10" key="1">
    <citation type="journal article" date="2014" name="Curr. Biol.">
        <title>Whole-body acoel regeneration is controlled by wnt and bmp-admp signaling.</title>
        <authorList>
            <person name="Srivastava M."/>
            <person name="Mazza-Curll K.L."/>
            <person name="van Wolfswinkel J.C."/>
            <person name="Reddien P.W."/>
        </authorList>
    </citation>
    <scope>NUCLEOTIDE SEQUENCE</scope>
</reference>
<dbReference type="InterPro" id="IPR036397">
    <property type="entry name" value="RNaseH_sf"/>
</dbReference>
<dbReference type="Gene3D" id="2.170.260.10">
    <property type="entry name" value="paz domain"/>
    <property type="match status" value="1"/>
</dbReference>
<accession>A0A068CM69</accession>
<proteinExistence type="evidence at transcript level"/>